<keyword evidence="5" id="KW-1185">Reference proteome</keyword>
<protein>
    <submittedName>
        <fullName evidence="4">Fumarylacetoacetate hydrolase</fullName>
    </submittedName>
</protein>
<dbReference type="Pfam" id="PF01557">
    <property type="entry name" value="FAA_hydrolase"/>
    <property type="match status" value="1"/>
</dbReference>
<dbReference type="Gene3D" id="3.90.850.10">
    <property type="entry name" value="Fumarylacetoacetase-like, C-terminal domain"/>
    <property type="match status" value="1"/>
</dbReference>
<name>A0A323TGH2_9BACI</name>
<comment type="caution">
    <text evidence="4">The sequence shown here is derived from an EMBL/GenBank/DDBJ whole genome shotgun (WGS) entry which is preliminary data.</text>
</comment>
<comment type="similarity">
    <text evidence="1">Belongs to the FAH family.</text>
</comment>
<evidence type="ECO:0000256" key="1">
    <source>
        <dbReference type="ARBA" id="ARBA00010211"/>
    </source>
</evidence>
<dbReference type="GO" id="GO:0018773">
    <property type="term" value="F:acetylpyruvate hydrolase activity"/>
    <property type="evidence" value="ECO:0007669"/>
    <property type="project" value="TreeGrafter"/>
</dbReference>
<accession>A0A323TGH2</accession>
<dbReference type="EMBL" id="PDOD01000002">
    <property type="protein sequence ID" value="PYZ93869.1"/>
    <property type="molecule type" value="Genomic_DNA"/>
</dbReference>
<dbReference type="InterPro" id="IPR011234">
    <property type="entry name" value="Fumarylacetoacetase-like_C"/>
</dbReference>
<dbReference type="PANTHER" id="PTHR11820">
    <property type="entry name" value="ACYLPYRUVASE"/>
    <property type="match status" value="1"/>
</dbReference>
<dbReference type="AlphaFoldDB" id="A0A323TGH2"/>
<dbReference type="OrthoDB" id="9805307at2"/>
<dbReference type="RefSeq" id="WP_110609900.1">
    <property type="nucleotide sequence ID" value="NZ_PDOD01000002.1"/>
</dbReference>
<evidence type="ECO:0000256" key="2">
    <source>
        <dbReference type="ARBA" id="ARBA00022723"/>
    </source>
</evidence>
<organism evidence="4 5">
    <name type="scientific">Salipaludibacillus keqinensis</name>
    <dbReference type="NCBI Taxonomy" id="2045207"/>
    <lineage>
        <taxon>Bacteria</taxon>
        <taxon>Bacillati</taxon>
        <taxon>Bacillota</taxon>
        <taxon>Bacilli</taxon>
        <taxon>Bacillales</taxon>
        <taxon>Bacillaceae</taxon>
    </lineage>
</organism>
<gene>
    <name evidence="4" type="ORF">CR194_12080</name>
</gene>
<keyword evidence="4" id="KW-0378">Hydrolase</keyword>
<evidence type="ECO:0000313" key="4">
    <source>
        <dbReference type="EMBL" id="PYZ93869.1"/>
    </source>
</evidence>
<keyword evidence="2" id="KW-0479">Metal-binding</keyword>
<feature type="domain" description="Fumarylacetoacetase-like C-terminal" evidence="3">
    <location>
        <begin position="6"/>
        <end position="193"/>
    </location>
</feature>
<sequence>MKINNIYCVGRNFKKHAQELGNDVPSKPMMFSKPTHSFVTANGQSVMMPKNRGAVHYEVELVYRLGRQYEKGMTANDCLTEMAVGIDFTLREEQEKLKKKGHPWLIAKGFPNAALVTPFFAFPGIENILQSTFSLQINGTRVQQGDPNDMIFQLDNLLAYCYEYIGLGAGDLLFTGTPEGVGEINYGDEVTMWYNEELKGTAMIK</sequence>
<dbReference type="GO" id="GO:0046872">
    <property type="term" value="F:metal ion binding"/>
    <property type="evidence" value="ECO:0007669"/>
    <property type="project" value="UniProtKB-KW"/>
</dbReference>
<evidence type="ECO:0000259" key="3">
    <source>
        <dbReference type="Pfam" id="PF01557"/>
    </source>
</evidence>
<dbReference type="Proteomes" id="UP000248214">
    <property type="component" value="Unassembled WGS sequence"/>
</dbReference>
<dbReference type="SUPFAM" id="SSF56529">
    <property type="entry name" value="FAH"/>
    <property type="match status" value="1"/>
</dbReference>
<dbReference type="PANTHER" id="PTHR11820:SF7">
    <property type="entry name" value="ACYLPYRUVASE FAHD1, MITOCHONDRIAL"/>
    <property type="match status" value="1"/>
</dbReference>
<dbReference type="InterPro" id="IPR036663">
    <property type="entry name" value="Fumarylacetoacetase_C_sf"/>
</dbReference>
<proteinExistence type="inferred from homology"/>
<reference evidence="4 5" key="1">
    <citation type="submission" date="2017-10" db="EMBL/GenBank/DDBJ databases">
        <title>Bacillus sp. nov., a halophilic bacterium isolated from a Keqin Lake.</title>
        <authorList>
            <person name="Wang H."/>
        </authorList>
    </citation>
    <scope>NUCLEOTIDE SEQUENCE [LARGE SCALE GENOMIC DNA]</scope>
    <source>
        <strain evidence="4 5">KQ-12</strain>
    </source>
</reference>
<evidence type="ECO:0000313" key="5">
    <source>
        <dbReference type="Proteomes" id="UP000248214"/>
    </source>
</evidence>